<evidence type="ECO:0000313" key="1">
    <source>
        <dbReference type="EMBL" id="JAD98972.1"/>
    </source>
</evidence>
<reference evidence="1" key="1">
    <citation type="submission" date="2014-09" db="EMBL/GenBank/DDBJ databases">
        <authorList>
            <person name="Magalhaes I.L.F."/>
            <person name="Oliveira U."/>
            <person name="Santos F.R."/>
            <person name="Vidigal T.H.D.A."/>
            <person name="Brescovit A.D."/>
            <person name="Santos A.J."/>
        </authorList>
    </citation>
    <scope>NUCLEOTIDE SEQUENCE</scope>
    <source>
        <tissue evidence="1">Shoot tissue taken approximately 20 cm above the soil surface</tissue>
    </source>
</reference>
<organism evidence="1">
    <name type="scientific">Arundo donax</name>
    <name type="common">Giant reed</name>
    <name type="synonym">Donax arundinaceus</name>
    <dbReference type="NCBI Taxonomy" id="35708"/>
    <lineage>
        <taxon>Eukaryota</taxon>
        <taxon>Viridiplantae</taxon>
        <taxon>Streptophyta</taxon>
        <taxon>Embryophyta</taxon>
        <taxon>Tracheophyta</taxon>
        <taxon>Spermatophyta</taxon>
        <taxon>Magnoliopsida</taxon>
        <taxon>Liliopsida</taxon>
        <taxon>Poales</taxon>
        <taxon>Poaceae</taxon>
        <taxon>PACMAD clade</taxon>
        <taxon>Arundinoideae</taxon>
        <taxon>Arundineae</taxon>
        <taxon>Arundo</taxon>
    </lineage>
</organism>
<proteinExistence type="predicted"/>
<reference evidence="1" key="2">
    <citation type="journal article" date="2015" name="Data Brief">
        <title>Shoot transcriptome of the giant reed, Arundo donax.</title>
        <authorList>
            <person name="Barrero R.A."/>
            <person name="Guerrero F.D."/>
            <person name="Moolhuijzen P."/>
            <person name="Goolsby J.A."/>
            <person name="Tidwell J."/>
            <person name="Bellgard S.E."/>
            <person name="Bellgard M.I."/>
        </authorList>
    </citation>
    <scope>NUCLEOTIDE SEQUENCE</scope>
    <source>
        <tissue evidence="1">Shoot tissue taken approximately 20 cm above the soil surface</tissue>
    </source>
</reference>
<dbReference type="AlphaFoldDB" id="A0A0A9ESG5"/>
<name>A0A0A9ESG5_ARUDO</name>
<sequence length="50" mass="5655">MTSLMFPLPHFVGLCYTLVSYVSCNWTLAIQHDLANNTNQIHFINASDIV</sequence>
<accession>A0A0A9ESG5</accession>
<protein>
    <submittedName>
        <fullName evidence="1">Uncharacterized protein</fullName>
    </submittedName>
</protein>
<dbReference type="EMBL" id="GBRH01198923">
    <property type="protein sequence ID" value="JAD98972.1"/>
    <property type="molecule type" value="Transcribed_RNA"/>
</dbReference>